<dbReference type="InterPro" id="IPR011990">
    <property type="entry name" value="TPR-like_helical_dom_sf"/>
</dbReference>
<dbReference type="PANTHER" id="PTHR24421:SF10">
    <property type="entry name" value="NITRATE_NITRITE SENSOR PROTEIN NARQ"/>
    <property type="match status" value="1"/>
</dbReference>
<organism evidence="10 11">
    <name type="scientific">Chryseobacterium arthrosphaerae</name>
    <dbReference type="NCBI Taxonomy" id="651561"/>
    <lineage>
        <taxon>Bacteria</taxon>
        <taxon>Pseudomonadati</taxon>
        <taxon>Bacteroidota</taxon>
        <taxon>Flavobacteriia</taxon>
        <taxon>Flavobacteriales</taxon>
        <taxon>Weeksellaceae</taxon>
        <taxon>Chryseobacterium group</taxon>
        <taxon>Chryseobacterium</taxon>
    </lineage>
</organism>
<evidence type="ECO:0000256" key="6">
    <source>
        <dbReference type="PROSITE-ProRule" id="PRU00339"/>
    </source>
</evidence>
<dbReference type="Gene3D" id="1.25.40.10">
    <property type="entry name" value="Tetratricopeptide repeat domain"/>
    <property type="match status" value="2"/>
</dbReference>
<feature type="repeat" description="TPR" evidence="6">
    <location>
        <begin position="105"/>
        <end position="138"/>
    </location>
</feature>
<keyword evidence="7" id="KW-0175">Coiled coil</keyword>
<dbReference type="SMART" id="SM00387">
    <property type="entry name" value="HATPase_c"/>
    <property type="match status" value="1"/>
</dbReference>
<protein>
    <recommendedName>
        <fullName evidence="2">histidine kinase</fullName>
        <ecNumber evidence="2">2.7.13.3</ecNumber>
    </recommendedName>
</protein>
<keyword evidence="8" id="KW-1133">Transmembrane helix</keyword>
<accession>A0A432E188</accession>
<dbReference type="EC" id="2.7.13.3" evidence="2"/>
<feature type="coiled-coil region" evidence="7">
    <location>
        <begin position="306"/>
        <end position="369"/>
    </location>
</feature>
<evidence type="ECO:0000256" key="2">
    <source>
        <dbReference type="ARBA" id="ARBA00012438"/>
    </source>
</evidence>
<dbReference type="AlphaFoldDB" id="A0A432E188"/>
<dbReference type="PANTHER" id="PTHR24421">
    <property type="entry name" value="NITRATE/NITRITE SENSOR PROTEIN NARX-RELATED"/>
    <property type="match status" value="1"/>
</dbReference>
<evidence type="ECO:0000259" key="9">
    <source>
        <dbReference type="PROSITE" id="PS50109"/>
    </source>
</evidence>
<evidence type="ECO:0000256" key="5">
    <source>
        <dbReference type="ARBA" id="ARBA00023012"/>
    </source>
</evidence>
<dbReference type="PROSITE" id="PS51257">
    <property type="entry name" value="PROKAR_LIPOPROTEIN"/>
    <property type="match status" value="1"/>
</dbReference>
<evidence type="ECO:0000313" key="11">
    <source>
        <dbReference type="Proteomes" id="UP000276953"/>
    </source>
</evidence>
<evidence type="ECO:0000256" key="1">
    <source>
        <dbReference type="ARBA" id="ARBA00000085"/>
    </source>
</evidence>
<evidence type="ECO:0000256" key="3">
    <source>
        <dbReference type="ARBA" id="ARBA00022679"/>
    </source>
</evidence>
<name>A0A432E188_9FLAO</name>
<evidence type="ECO:0000256" key="8">
    <source>
        <dbReference type="SAM" id="Phobius"/>
    </source>
</evidence>
<evidence type="ECO:0000256" key="7">
    <source>
        <dbReference type="SAM" id="Coils"/>
    </source>
</evidence>
<dbReference type="InterPro" id="IPR036890">
    <property type="entry name" value="HATPase_C_sf"/>
</dbReference>
<keyword evidence="4 10" id="KW-0418">Kinase</keyword>
<gene>
    <name evidence="10" type="ORF">EJ377_10050</name>
</gene>
<dbReference type="SUPFAM" id="SSF55874">
    <property type="entry name" value="ATPase domain of HSP90 chaperone/DNA topoisomerase II/histidine kinase"/>
    <property type="match status" value="1"/>
</dbReference>
<reference evidence="10 11" key="1">
    <citation type="submission" date="2018-12" db="EMBL/GenBank/DDBJ databases">
        <title>Draft Genome Sequence of Chryseobacterium arthrosphaerae strain ED882-96 Isolated from the Blood of a Patient with Liver Cirrhosis in Taiwan.</title>
        <authorList>
            <person name="Lin J.-N."/>
            <person name="Lai C.-H."/>
            <person name="Yang C.-H."/>
            <person name="Huang Y.-H."/>
        </authorList>
    </citation>
    <scope>NUCLEOTIDE SEQUENCE [LARGE SCALE GENOMIC DNA]</scope>
    <source>
        <strain evidence="10 11">ED882-96</strain>
    </source>
</reference>
<feature type="transmembrane region" description="Helical" evidence="8">
    <location>
        <begin position="322"/>
        <end position="343"/>
    </location>
</feature>
<keyword evidence="5" id="KW-0902">Two-component regulatory system</keyword>
<keyword evidence="8" id="KW-0812">Transmembrane</keyword>
<keyword evidence="8" id="KW-0472">Membrane</keyword>
<dbReference type="GO" id="GO:0000160">
    <property type="term" value="P:phosphorelay signal transduction system"/>
    <property type="evidence" value="ECO:0007669"/>
    <property type="project" value="UniProtKB-KW"/>
</dbReference>
<dbReference type="InterPro" id="IPR003594">
    <property type="entry name" value="HATPase_dom"/>
</dbReference>
<keyword evidence="3" id="KW-0808">Transferase</keyword>
<sequence length="555" mass="64582">MKNIAFLILITVLFSCNKNTRNKADEIDYNMAYEYLDASEKDSAFKYFNRAKDYFIQNNNNSLAGNCLVNMAIIQNGYGDYYGSQETGLSAIKYLNNKEDSYELSSNYNSLGIAFQNLKEYNKAAKFYSLAAKFSQNSVDSLTHLNNKAVAFSYSKKFDSAISLFNRILNYSDLKKHPILYSKVYDNQAYFKFLQDKNYNAEQELLDALKVRDSIKDNWGLIASYSHLTEYFEIKNPQRALSYANKMLHFASINKSPDDRLSALSKIISLENPEKVKVYFKNHQELSDSLQTSRNKSKNQFAFERYDSEKLKRENTEKEIQLLYRNIGISALFLALIGIFFWIRRRKKRIEQEKELLKQEKEIEVKNTQLKMSKKVHDVVANGLYHMMIDVQNNPEMDKTKILNDIEKMYEESRDISHENIAEKDFALRFINMVTSYSSNEQKVLPVGYKESVWENISYNTQLELYYILREILVNMKKHSQAKLASVKFEKDNDRLKIRYTDNGIGINNLDQQKGTGIHNTENRIESIGGEITFEKNPTGGLIIQITIPIQTKYV</sequence>
<keyword evidence="6" id="KW-0802">TPR repeat</keyword>
<dbReference type="CDD" id="cd16917">
    <property type="entry name" value="HATPase_UhpB-NarQ-NarX-like"/>
    <property type="match status" value="1"/>
</dbReference>
<dbReference type="EMBL" id="RYFC01000001">
    <property type="protein sequence ID" value="RTZ50230.1"/>
    <property type="molecule type" value="Genomic_DNA"/>
</dbReference>
<evidence type="ECO:0000256" key="4">
    <source>
        <dbReference type="ARBA" id="ARBA00022777"/>
    </source>
</evidence>
<comment type="catalytic activity">
    <reaction evidence="1">
        <text>ATP + protein L-histidine = ADP + protein N-phospho-L-histidine.</text>
        <dbReference type="EC" id="2.7.13.3"/>
    </reaction>
</comment>
<dbReference type="SUPFAM" id="SSF48452">
    <property type="entry name" value="TPR-like"/>
    <property type="match status" value="2"/>
</dbReference>
<dbReference type="InterPro" id="IPR019734">
    <property type="entry name" value="TPR_rpt"/>
</dbReference>
<evidence type="ECO:0000313" key="10">
    <source>
        <dbReference type="EMBL" id="RTZ50230.1"/>
    </source>
</evidence>
<dbReference type="Gene3D" id="3.30.565.10">
    <property type="entry name" value="Histidine kinase-like ATPase, C-terminal domain"/>
    <property type="match status" value="1"/>
</dbReference>
<dbReference type="InterPro" id="IPR005467">
    <property type="entry name" value="His_kinase_dom"/>
</dbReference>
<dbReference type="GO" id="GO:0004673">
    <property type="term" value="F:protein histidine kinase activity"/>
    <property type="evidence" value="ECO:0007669"/>
    <property type="project" value="UniProtKB-EC"/>
</dbReference>
<dbReference type="InterPro" id="IPR050482">
    <property type="entry name" value="Sensor_HK_TwoCompSys"/>
</dbReference>
<dbReference type="PROSITE" id="PS50109">
    <property type="entry name" value="HIS_KIN"/>
    <property type="match status" value="1"/>
</dbReference>
<proteinExistence type="predicted"/>
<comment type="caution">
    <text evidence="10">The sequence shown here is derived from an EMBL/GenBank/DDBJ whole genome shotgun (WGS) entry which is preliminary data.</text>
</comment>
<dbReference type="Proteomes" id="UP000276953">
    <property type="component" value="Unassembled WGS sequence"/>
</dbReference>
<dbReference type="Pfam" id="PF02518">
    <property type="entry name" value="HATPase_c"/>
    <property type="match status" value="1"/>
</dbReference>
<dbReference type="PROSITE" id="PS50005">
    <property type="entry name" value="TPR"/>
    <property type="match status" value="1"/>
</dbReference>
<feature type="domain" description="Histidine kinase" evidence="9">
    <location>
        <begin position="462"/>
        <end position="552"/>
    </location>
</feature>